<dbReference type="EMBL" id="JAVRFD010000039">
    <property type="protein sequence ID" value="MDT0549934.1"/>
    <property type="molecule type" value="Genomic_DNA"/>
</dbReference>
<evidence type="ECO:0008006" key="3">
    <source>
        <dbReference type="Google" id="ProtNLM"/>
    </source>
</evidence>
<gene>
    <name evidence="1" type="ORF">RND15_45925</name>
</gene>
<evidence type="ECO:0000313" key="2">
    <source>
        <dbReference type="Proteomes" id="UP001180754"/>
    </source>
</evidence>
<name>A0ABU2XVI0_9ACTN</name>
<reference evidence="1" key="1">
    <citation type="submission" date="2024-05" db="EMBL/GenBank/DDBJ databases">
        <title>30 novel species of actinomycetes from the DSMZ collection.</title>
        <authorList>
            <person name="Nouioui I."/>
        </authorList>
    </citation>
    <scope>NUCLEOTIDE SEQUENCE</scope>
    <source>
        <strain evidence="1">DSM 41529</strain>
    </source>
</reference>
<evidence type="ECO:0000313" key="1">
    <source>
        <dbReference type="EMBL" id="MDT0549934.1"/>
    </source>
</evidence>
<dbReference type="RefSeq" id="WP_311730510.1">
    <property type="nucleotide sequence ID" value="NZ_JAVRFD010000039.1"/>
</dbReference>
<protein>
    <recommendedName>
        <fullName evidence="3">Nitrile hydratase alpha /Thiocyanate hydrolase gamma domain-containing protein</fullName>
    </recommendedName>
</protein>
<proteinExistence type="predicted"/>
<dbReference type="InterPro" id="IPR036648">
    <property type="entry name" value="CN_Hdrase_a/SCN_Hdrase_g_sf"/>
</dbReference>
<accession>A0ABU2XVI0</accession>
<sequence>MEPRERSAFVSSYTKVLTAAWSNDDYVTQLEGNPRAALAEQGLELPANATVRIIRDIGGDPDLEAQVALWETGRTTGVYELRVPSSPQIEDRELSEADLEAVAGGDNTYCCCCSPCCCCT</sequence>
<keyword evidence="2" id="KW-1185">Reference proteome</keyword>
<comment type="caution">
    <text evidence="1">The sequence shown here is derived from an EMBL/GenBank/DDBJ whole genome shotgun (WGS) entry which is preliminary data.</text>
</comment>
<dbReference type="SUPFAM" id="SSF56209">
    <property type="entry name" value="Nitrile hydratase alpha chain"/>
    <property type="match status" value="1"/>
</dbReference>
<dbReference type="Gene3D" id="3.90.330.10">
    <property type="entry name" value="Nitrile hydratase alpha /Thiocyanate hydrolase gamma"/>
    <property type="match status" value="1"/>
</dbReference>
<organism evidence="1 2">
    <name type="scientific">Streptomyces lonegramiae</name>
    <dbReference type="NCBI Taxonomy" id="3075524"/>
    <lineage>
        <taxon>Bacteria</taxon>
        <taxon>Bacillati</taxon>
        <taxon>Actinomycetota</taxon>
        <taxon>Actinomycetes</taxon>
        <taxon>Kitasatosporales</taxon>
        <taxon>Streptomycetaceae</taxon>
        <taxon>Streptomyces</taxon>
    </lineage>
</organism>
<dbReference type="Proteomes" id="UP001180754">
    <property type="component" value="Unassembled WGS sequence"/>
</dbReference>